<dbReference type="AlphaFoldDB" id="A0A2H9YVL4"/>
<evidence type="ECO:0000256" key="10">
    <source>
        <dbReference type="PROSITE-ProRule" id="PRU01360"/>
    </source>
</evidence>
<keyword evidence="3 10" id="KW-1134">Transmembrane beta strand</keyword>
<dbReference type="GO" id="GO:0009279">
    <property type="term" value="C:cell outer membrane"/>
    <property type="evidence" value="ECO:0007669"/>
    <property type="project" value="UniProtKB-SubCell"/>
</dbReference>
<evidence type="ECO:0000313" key="16">
    <source>
        <dbReference type="EMBL" id="PJO76674.1"/>
    </source>
</evidence>
<dbReference type="Proteomes" id="UP000243446">
    <property type="component" value="Unassembled WGS sequence"/>
</dbReference>
<keyword evidence="4 10" id="KW-0812">Transmembrane</keyword>
<evidence type="ECO:0000256" key="5">
    <source>
        <dbReference type="ARBA" id="ARBA00022729"/>
    </source>
</evidence>
<dbReference type="Pfam" id="PF00593">
    <property type="entry name" value="TonB_dep_Rec_b-barrel"/>
    <property type="match status" value="1"/>
</dbReference>
<feature type="chain" id="PRO_5014180512" evidence="13">
    <location>
        <begin position="24"/>
        <end position="735"/>
    </location>
</feature>
<evidence type="ECO:0000313" key="17">
    <source>
        <dbReference type="Proteomes" id="UP000243446"/>
    </source>
</evidence>
<name>A0A2H9YVL4_9GAMM</name>
<evidence type="ECO:0000256" key="9">
    <source>
        <dbReference type="ARBA" id="ARBA00023237"/>
    </source>
</evidence>
<evidence type="ECO:0000256" key="11">
    <source>
        <dbReference type="PROSITE-ProRule" id="PRU10144"/>
    </source>
</evidence>
<keyword evidence="9 10" id="KW-0998">Cell outer membrane</keyword>
<dbReference type="Gene3D" id="2.170.130.10">
    <property type="entry name" value="TonB-dependent receptor, plug domain"/>
    <property type="match status" value="1"/>
</dbReference>
<accession>A0A2H9YVL4</accession>
<dbReference type="GO" id="GO:0044718">
    <property type="term" value="P:siderophore transmembrane transport"/>
    <property type="evidence" value="ECO:0007669"/>
    <property type="project" value="TreeGrafter"/>
</dbReference>
<dbReference type="InterPro" id="IPR039426">
    <property type="entry name" value="TonB-dep_rcpt-like"/>
</dbReference>
<evidence type="ECO:0000259" key="14">
    <source>
        <dbReference type="Pfam" id="PF00593"/>
    </source>
</evidence>
<keyword evidence="6" id="KW-0406">Ion transport</keyword>
<dbReference type="InterPro" id="IPR037066">
    <property type="entry name" value="Plug_dom_sf"/>
</dbReference>
<protein>
    <submittedName>
        <fullName evidence="16">TonB-dependent receptor</fullName>
    </submittedName>
</protein>
<evidence type="ECO:0000256" key="7">
    <source>
        <dbReference type="ARBA" id="ARBA00023077"/>
    </source>
</evidence>
<sequence length="735" mass="81128">MRDFNLRPLAVAILGVTTAAAHAETTSTTSVPTTQLSTIVVSAAGYEQKIKDAPASITVLTEEDFKTKRITSLADALSDVEGIDISPTAGKTGGLDISIRGLPSEYTLVLIDGRRQNSTGDITPNGFGETKNNFIPPLSAIERIEIIRGPASTLYGSDAMGGVVNIITKKVSSEWTGSIGLEGSILPKSSDFGNQRSIDLYATGPLVQNLLGLQIRAKHWERDESNVTRDIDQTTLGTGNNPSEGKIDTLGARLTLTPTDKHDISIDAESQRQSYENPKNTSGFQLGTVGPAGGYDNEMEFNRDKYVLAHQWRNDIGTLDSSITRNESETVGRLIPSRMQGGDLVTKTPRLIESEDTIFDTKLSVNSIANHNLILGGQWWDASISDGLRSSKPEVNFTQVGLFAEDTWNILPNFALTLGLRYDDHDTFGDFITPRAYAVWNVNDTWTLKGGYSEGYKAPRLEQLTNGVVNVGRQGAQPIFGNQNLKPETSDNYELGIYFTPNNDLNINLTGFISTVEDKIVSGAITDTSVNTGGNPGECLVNQTCADYLTGLGTPWQWLNQSSDRAFMITRPDNVDEVEIYGTELGINWGFAEDWKLNFNYTWTETEVTKGKDKGKKLQDTPEHMFNATVKWNVADNADLWLRGEYRTERSRFKTTNLTGDDLTVYNTLGDYEAYGLMHLGTNYAVNDNWDIGVALYNIFDKDFNKYEIVDGTAYNLYSNTQEGRRVQLSTTFKF</sequence>
<keyword evidence="8 10" id="KW-0472">Membrane</keyword>
<proteinExistence type="inferred from homology"/>
<dbReference type="SUPFAM" id="SSF56935">
    <property type="entry name" value="Porins"/>
    <property type="match status" value="1"/>
</dbReference>
<keyword evidence="2 10" id="KW-0813">Transport</keyword>
<organism evidence="16 17">
    <name type="scientific">Acinetobacter pseudolwoffii</name>
    <dbReference type="NCBI Taxonomy" id="2053287"/>
    <lineage>
        <taxon>Bacteria</taxon>
        <taxon>Pseudomonadati</taxon>
        <taxon>Pseudomonadota</taxon>
        <taxon>Gammaproteobacteria</taxon>
        <taxon>Moraxellales</taxon>
        <taxon>Moraxellaceae</taxon>
        <taxon>Acinetobacter</taxon>
    </lineage>
</organism>
<comment type="similarity">
    <text evidence="10 12">Belongs to the TonB-dependent receptor family.</text>
</comment>
<dbReference type="Gene3D" id="2.40.170.20">
    <property type="entry name" value="TonB-dependent receptor, beta-barrel domain"/>
    <property type="match status" value="1"/>
</dbReference>
<dbReference type="PANTHER" id="PTHR30069:SF53">
    <property type="entry name" value="COLICIN I RECEPTOR-RELATED"/>
    <property type="match status" value="1"/>
</dbReference>
<keyword evidence="16" id="KW-0675">Receptor</keyword>
<dbReference type="Pfam" id="PF07715">
    <property type="entry name" value="Plug"/>
    <property type="match status" value="1"/>
</dbReference>
<dbReference type="RefSeq" id="WP_100534621.1">
    <property type="nucleotide sequence ID" value="NZ_CBDBYO010000002.1"/>
</dbReference>
<evidence type="ECO:0000259" key="15">
    <source>
        <dbReference type="Pfam" id="PF07715"/>
    </source>
</evidence>
<comment type="subcellular location">
    <subcellularLocation>
        <location evidence="1 10">Cell outer membrane</location>
        <topology evidence="1 10">Multi-pass membrane protein</topology>
    </subcellularLocation>
</comment>
<evidence type="ECO:0000256" key="6">
    <source>
        <dbReference type="ARBA" id="ARBA00023065"/>
    </source>
</evidence>
<keyword evidence="7 12" id="KW-0798">TonB box</keyword>
<dbReference type="GeneID" id="97177283"/>
<dbReference type="PROSITE" id="PS01156">
    <property type="entry name" value="TONB_DEPENDENT_REC_2"/>
    <property type="match status" value="1"/>
</dbReference>
<dbReference type="PROSITE" id="PS52016">
    <property type="entry name" value="TONB_DEPENDENT_REC_3"/>
    <property type="match status" value="1"/>
</dbReference>
<reference evidence="16 17" key="1">
    <citation type="submission" date="2017-11" db="EMBL/GenBank/DDBJ databases">
        <title>Revising the taxonomy of the Acinetobacter lwoffii group: the description of Acinetobacter pseudolwoffii sp. nov. and emended description of Acinetobacter lwoffii.</title>
        <authorList>
            <person name="Nemec A."/>
            <person name="Radolfova-Krizova L."/>
        </authorList>
    </citation>
    <scope>NUCLEOTIDE SEQUENCE [LARGE SCALE GENOMIC DNA]</scope>
    <source>
        <strain evidence="16 17">ANC 5044</strain>
    </source>
</reference>
<feature type="short sequence motif" description="TonB C-terminal box" evidence="11">
    <location>
        <begin position="718"/>
        <end position="735"/>
    </location>
</feature>
<feature type="domain" description="TonB-dependent receptor-like beta-barrel" evidence="14">
    <location>
        <begin position="229"/>
        <end position="699"/>
    </location>
</feature>
<gene>
    <name evidence="16" type="ORF">CWI32_03300</name>
</gene>
<evidence type="ECO:0000256" key="13">
    <source>
        <dbReference type="SAM" id="SignalP"/>
    </source>
</evidence>
<evidence type="ECO:0000256" key="4">
    <source>
        <dbReference type="ARBA" id="ARBA00022692"/>
    </source>
</evidence>
<keyword evidence="5 13" id="KW-0732">Signal</keyword>
<feature type="domain" description="TonB-dependent receptor plug" evidence="15">
    <location>
        <begin position="50"/>
        <end position="163"/>
    </location>
</feature>
<dbReference type="EMBL" id="PHRG01000001">
    <property type="protein sequence ID" value="PJO76674.1"/>
    <property type="molecule type" value="Genomic_DNA"/>
</dbReference>
<dbReference type="GO" id="GO:0015344">
    <property type="term" value="F:siderophore uptake transmembrane transporter activity"/>
    <property type="evidence" value="ECO:0007669"/>
    <property type="project" value="TreeGrafter"/>
</dbReference>
<comment type="caution">
    <text evidence="16">The sequence shown here is derived from an EMBL/GenBank/DDBJ whole genome shotgun (WGS) entry which is preliminary data.</text>
</comment>
<evidence type="ECO:0000256" key="3">
    <source>
        <dbReference type="ARBA" id="ARBA00022452"/>
    </source>
</evidence>
<dbReference type="PANTHER" id="PTHR30069">
    <property type="entry name" value="TONB-DEPENDENT OUTER MEMBRANE RECEPTOR"/>
    <property type="match status" value="1"/>
</dbReference>
<feature type="signal peptide" evidence="13">
    <location>
        <begin position="1"/>
        <end position="23"/>
    </location>
</feature>
<dbReference type="InterPro" id="IPR010917">
    <property type="entry name" value="TonB_rcpt_CS"/>
</dbReference>
<evidence type="ECO:0000256" key="2">
    <source>
        <dbReference type="ARBA" id="ARBA00022448"/>
    </source>
</evidence>
<evidence type="ECO:0000256" key="12">
    <source>
        <dbReference type="RuleBase" id="RU003357"/>
    </source>
</evidence>
<dbReference type="CDD" id="cd01347">
    <property type="entry name" value="ligand_gated_channel"/>
    <property type="match status" value="1"/>
</dbReference>
<evidence type="ECO:0000256" key="1">
    <source>
        <dbReference type="ARBA" id="ARBA00004571"/>
    </source>
</evidence>
<dbReference type="InterPro" id="IPR036942">
    <property type="entry name" value="Beta-barrel_TonB_sf"/>
</dbReference>
<dbReference type="InterPro" id="IPR012910">
    <property type="entry name" value="Plug_dom"/>
</dbReference>
<evidence type="ECO:0000256" key="8">
    <source>
        <dbReference type="ARBA" id="ARBA00023136"/>
    </source>
</evidence>
<dbReference type="InterPro" id="IPR000531">
    <property type="entry name" value="Beta-barrel_TonB"/>
</dbReference>